<protein>
    <submittedName>
        <fullName evidence="2">Alkylation response protein AidB-like acyl-CoA dehydrogenase</fullName>
    </submittedName>
</protein>
<dbReference type="GO" id="GO:0003995">
    <property type="term" value="F:acyl-CoA dehydrogenase activity"/>
    <property type="evidence" value="ECO:0007669"/>
    <property type="project" value="TreeGrafter"/>
</dbReference>
<dbReference type="EMBL" id="JACHMO010000001">
    <property type="protein sequence ID" value="MBB5808628.1"/>
    <property type="molecule type" value="Genomic_DNA"/>
</dbReference>
<dbReference type="PANTHER" id="PTHR43884:SF12">
    <property type="entry name" value="ISOVALERYL-COA DEHYDROGENASE, MITOCHONDRIAL-RELATED"/>
    <property type="match status" value="1"/>
</dbReference>
<dbReference type="Pfam" id="PF02771">
    <property type="entry name" value="Acyl-CoA_dh_N"/>
    <property type="match status" value="1"/>
</dbReference>
<dbReference type="Gene3D" id="1.10.540.10">
    <property type="entry name" value="Acyl-CoA dehydrogenase/oxidase, N-terminal domain"/>
    <property type="match status" value="1"/>
</dbReference>
<dbReference type="InterPro" id="IPR036250">
    <property type="entry name" value="AcylCo_DH-like_C"/>
</dbReference>
<dbReference type="InterPro" id="IPR046373">
    <property type="entry name" value="Acyl-CoA_Oxase/DH_mid-dom_sf"/>
</dbReference>
<dbReference type="SUPFAM" id="SSF56645">
    <property type="entry name" value="Acyl-CoA dehydrogenase NM domain-like"/>
    <property type="match status" value="1"/>
</dbReference>
<evidence type="ECO:0000313" key="3">
    <source>
        <dbReference type="Proteomes" id="UP000552097"/>
    </source>
</evidence>
<dbReference type="Proteomes" id="UP000552097">
    <property type="component" value="Unassembled WGS sequence"/>
</dbReference>
<keyword evidence="3" id="KW-1185">Reference proteome</keyword>
<dbReference type="SUPFAM" id="SSF47203">
    <property type="entry name" value="Acyl-CoA dehydrogenase C-terminal domain-like"/>
    <property type="match status" value="1"/>
</dbReference>
<gene>
    <name evidence="2" type="ORF">F4560_008396</name>
</gene>
<evidence type="ECO:0000259" key="1">
    <source>
        <dbReference type="Pfam" id="PF02771"/>
    </source>
</evidence>
<organism evidence="2 3">
    <name type="scientific">Saccharothrix ecbatanensis</name>
    <dbReference type="NCBI Taxonomy" id="1105145"/>
    <lineage>
        <taxon>Bacteria</taxon>
        <taxon>Bacillati</taxon>
        <taxon>Actinomycetota</taxon>
        <taxon>Actinomycetes</taxon>
        <taxon>Pseudonocardiales</taxon>
        <taxon>Pseudonocardiaceae</taxon>
        <taxon>Saccharothrix</taxon>
    </lineage>
</organism>
<dbReference type="InterPro" id="IPR013786">
    <property type="entry name" value="AcylCoA_DH/ox_N"/>
</dbReference>
<evidence type="ECO:0000313" key="2">
    <source>
        <dbReference type="EMBL" id="MBB5808628.1"/>
    </source>
</evidence>
<sequence>MSTVAVPTRAVSHRTGLDRVIRTVVEPEAEGVDRNGTFPRAAVKALGGLLGMTMSRNVGGRGCGLAEASDVVERVARVCGSTATVLQSHFAAVAALDRLGDRALRTSIAAGGHLSTVAVFGPGAHFVVPAGTATTRRGDVVDLRDRKCGVTSAGEADSYVWSSSPLAATGTTTLWLVPGNAPGLLVPENRRGIGLRGNAATTVWADPAHVPADCLLGKDGQAFDAVVHQVLPWHVLLGAAVALGLMHGAIDTVAPHATTSDLVHMRLRADAVRVLRDDALAATAWEPDRARRKLCQLIVHAPEALRTVTDRAMTIAPTEAAVERRFRDARALCAQPPTADAYVEFTARAEPGRQPPTRPHA</sequence>
<comment type="caution">
    <text evidence="2">The sequence shown here is derived from an EMBL/GenBank/DDBJ whole genome shotgun (WGS) entry which is preliminary data.</text>
</comment>
<name>A0A7W9HVB2_9PSEU</name>
<dbReference type="PANTHER" id="PTHR43884">
    <property type="entry name" value="ACYL-COA DEHYDROGENASE"/>
    <property type="match status" value="1"/>
</dbReference>
<feature type="domain" description="Acyl-CoA dehydrogenase/oxidase N-terminal" evidence="1">
    <location>
        <begin position="17"/>
        <end position="105"/>
    </location>
</feature>
<dbReference type="InterPro" id="IPR037069">
    <property type="entry name" value="AcylCoA_DH/ox_N_sf"/>
</dbReference>
<dbReference type="RefSeq" id="WP_184928511.1">
    <property type="nucleotide sequence ID" value="NZ_JACHMO010000001.1"/>
</dbReference>
<dbReference type="InterPro" id="IPR009100">
    <property type="entry name" value="AcylCoA_DH/oxidase_NM_dom_sf"/>
</dbReference>
<proteinExistence type="predicted"/>
<dbReference type="Gene3D" id="2.40.110.10">
    <property type="entry name" value="Butyryl-CoA Dehydrogenase, subunit A, domain 2"/>
    <property type="match status" value="1"/>
</dbReference>
<accession>A0A7W9HVB2</accession>
<dbReference type="AlphaFoldDB" id="A0A7W9HVB2"/>
<reference evidence="2 3" key="1">
    <citation type="submission" date="2020-08" db="EMBL/GenBank/DDBJ databases">
        <title>Sequencing the genomes of 1000 actinobacteria strains.</title>
        <authorList>
            <person name="Klenk H.-P."/>
        </authorList>
    </citation>
    <scope>NUCLEOTIDE SEQUENCE [LARGE SCALE GENOMIC DNA]</scope>
    <source>
        <strain evidence="2 3">DSM 45486</strain>
    </source>
</reference>
<dbReference type="GO" id="GO:0050660">
    <property type="term" value="F:flavin adenine dinucleotide binding"/>
    <property type="evidence" value="ECO:0007669"/>
    <property type="project" value="InterPro"/>
</dbReference>